<sequence length="171" mass="19539">MNQIGINSVLVFLIIVSNVEGKGDVTFWRDKIKLTCPEKGDWYKDNSLFMKDQREHEIHLDDKVSYYCQYKENGMTQTKYSFYVKGRGCENCYEVDRTLVAGCIVGDLMVTGGFILIVYLWAKKKSRLGEPQKKTSLLQGHVPGASDVHYEPLRLGARGKDIYATNKNETK</sequence>
<comment type="caution">
    <text evidence="1">The sequence shown here is derived from an EMBL/GenBank/DDBJ whole genome shotgun (WGS) entry which is preliminary data.</text>
</comment>
<dbReference type="EMBL" id="CM055755">
    <property type="protein sequence ID" value="KAJ7990229.1"/>
    <property type="molecule type" value="Genomic_DNA"/>
</dbReference>
<reference evidence="1" key="1">
    <citation type="submission" date="2021-05" db="EMBL/GenBank/DDBJ databases">
        <authorList>
            <person name="Pan Q."/>
            <person name="Jouanno E."/>
            <person name="Zahm M."/>
            <person name="Klopp C."/>
            <person name="Cabau C."/>
            <person name="Louis A."/>
            <person name="Berthelot C."/>
            <person name="Parey E."/>
            <person name="Roest Crollius H."/>
            <person name="Montfort J."/>
            <person name="Robinson-Rechavi M."/>
            <person name="Bouchez O."/>
            <person name="Lampietro C."/>
            <person name="Lopez Roques C."/>
            <person name="Donnadieu C."/>
            <person name="Postlethwait J."/>
            <person name="Bobe J."/>
            <person name="Dillon D."/>
            <person name="Chandos A."/>
            <person name="von Hippel F."/>
            <person name="Guiguen Y."/>
        </authorList>
    </citation>
    <scope>NUCLEOTIDE SEQUENCE</scope>
    <source>
        <strain evidence="1">YG-Jan2019</strain>
    </source>
</reference>
<dbReference type="Proteomes" id="UP001157502">
    <property type="component" value="Chromosome 28"/>
</dbReference>
<keyword evidence="2" id="KW-1185">Reference proteome</keyword>
<gene>
    <name evidence="1" type="ORF">DPEC_G00298150</name>
</gene>
<proteinExistence type="predicted"/>
<accession>A0ACC2FFY0</accession>
<evidence type="ECO:0000313" key="1">
    <source>
        <dbReference type="EMBL" id="KAJ7990229.1"/>
    </source>
</evidence>
<name>A0ACC2FFY0_DALPE</name>
<evidence type="ECO:0000313" key="2">
    <source>
        <dbReference type="Proteomes" id="UP001157502"/>
    </source>
</evidence>
<protein>
    <submittedName>
        <fullName evidence="1">Uncharacterized protein</fullName>
    </submittedName>
</protein>
<organism evidence="1 2">
    <name type="scientific">Dallia pectoralis</name>
    <name type="common">Alaska blackfish</name>
    <dbReference type="NCBI Taxonomy" id="75939"/>
    <lineage>
        <taxon>Eukaryota</taxon>
        <taxon>Metazoa</taxon>
        <taxon>Chordata</taxon>
        <taxon>Craniata</taxon>
        <taxon>Vertebrata</taxon>
        <taxon>Euteleostomi</taxon>
        <taxon>Actinopterygii</taxon>
        <taxon>Neopterygii</taxon>
        <taxon>Teleostei</taxon>
        <taxon>Protacanthopterygii</taxon>
        <taxon>Esociformes</taxon>
        <taxon>Umbridae</taxon>
        <taxon>Dallia</taxon>
    </lineage>
</organism>